<evidence type="ECO:0000256" key="4">
    <source>
        <dbReference type="ARBA" id="ARBA00022801"/>
    </source>
</evidence>
<dbReference type="InterPro" id="IPR015500">
    <property type="entry name" value="Peptidase_S8_subtilisin-rel"/>
</dbReference>
<dbReference type="EMBL" id="JBHMFC010000038">
    <property type="protein sequence ID" value="MFB9056997.1"/>
    <property type="molecule type" value="Genomic_DNA"/>
</dbReference>
<keyword evidence="2 6" id="KW-0645">Protease</keyword>
<dbReference type="InterPro" id="IPR036852">
    <property type="entry name" value="Peptidase_S8/S53_dom_sf"/>
</dbReference>
<evidence type="ECO:0000256" key="6">
    <source>
        <dbReference type="PROSITE-ProRule" id="PRU01240"/>
    </source>
</evidence>
<dbReference type="PRINTS" id="PR00723">
    <property type="entry name" value="SUBTILISIN"/>
</dbReference>
<evidence type="ECO:0000256" key="5">
    <source>
        <dbReference type="ARBA" id="ARBA00022825"/>
    </source>
</evidence>
<feature type="domain" description="Peptidase S8/S53" evidence="8">
    <location>
        <begin position="167"/>
        <end position="440"/>
    </location>
</feature>
<feature type="active site" description="Charge relay system" evidence="6">
    <location>
        <position position="216"/>
    </location>
</feature>
<keyword evidence="11" id="KW-1185">Reference proteome</keyword>
<dbReference type="PROSITE" id="PS00138">
    <property type="entry name" value="SUBTILASE_SER"/>
    <property type="match status" value="1"/>
</dbReference>
<organism evidence="10 11">
    <name type="scientific">Mariniflexile ostreae</name>
    <dbReference type="NCBI Taxonomy" id="1520892"/>
    <lineage>
        <taxon>Bacteria</taxon>
        <taxon>Pseudomonadati</taxon>
        <taxon>Bacteroidota</taxon>
        <taxon>Flavobacteriia</taxon>
        <taxon>Flavobacteriales</taxon>
        <taxon>Flavobacteriaceae</taxon>
        <taxon>Mariniflexile</taxon>
    </lineage>
</organism>
<dbReference type="Gene3D" id="3.40.50.200">
    <property type="entry name" value="Peptidase S8/S53 domain"/>
    <property type="match status" value="1"/>
</dbReference>
<dbReference type="InterPro" id="IPR023828">
    <property type="entry name" value="Peptidase_S8_Ser-AS"/>
</dbReference>
<keyword evidence="5 6" id="KW-0720">Serine protease</keyword>
<dbReference type="InterPro" id="IPR026444">
    <property type="entry name" value="Secre_tail"/>
</dbReference>
<dbReference type="PANTHER" id="PTHR43806">
    <property type="entry name" value="PEPTIDASE S8"/>
    <property type="match status" value="1"/>
</dbReference>
<dbReference type="InterPro" id="IPR023827">
    <property type="entry name" value="Peptidase_S8_Asp-AS"/>
</dbReference>
<sequence length="538" mass="59356">MKNKILVFFIVFHTMGFAQLDDAWLYFTDKDKVATSIENPISILSEKAIQRKKRHRILIDVRDVPVNQNYIDQIKKITGISVMAKSKWFNAVHVRGRQSDIQALSSLSFVNRIAFAARNTTASKNAQIRDKDKVKLENTQTVLDYGDAFNQIKMFNGDALHLLNYTGSGMTVAIMDAGFSNVDSMSSFERSRTAKNIIGTYDFVDRKVGVYTKSNHGTHVLSHMAGYIPGEFVGTAPDAAYYLFITEDTTIENPVEESYWVEAAERADSLGVDVINTSLGYTLYDDTRYSYTPENMDGNTAFITKGANIAFEKGMLLVNAAGNEGNNSWGIVAAPADAAGVFTVGAVDAKGNLANFSSRGSASQATWKPDVVAQGQASYLINGDDTIRTGNGTSYSAPIMAGGLVCLWQAMPNKTNVEIMQLVRESASQFGSPDFNLGYGIPDLQAVVSKVLYTEIIEKENDNLKLFPNPTSSQLYFSLTTNIDSHRLKLYDVFGREVLNIIMSLENNPIDLTFLSPGMYLARVESKTKSKTIKILKN</sequence>
<dbReference type="PIRSF" id="PIRSF037903">
    <property type="entry name" value="Subtilisin_rel_GFO_2223"/>
    <property type="match status" value="1"/>
</dbReference>
<evidence type="ECO:0000259" key="8">
    <source>
        <dbReference type="Pfam" id="PF00082"/>
    </source>
</evidence>
<evidence type="ECO:0000256" key="7">
    <source>
        <dbReference type="RuleBase" id="RU003355"/>
    </source>
</evidence>
<dbReference type="PROSITE" id="PS00136">
    <property type="entry name" value="SUBTILASE_ASP"/>
    <property type="match status" value="1"/>
</dbReference>
<protein>
    <submittedName>
        <fullName evidence="10">S8 family serine peptidase</fullName>
    </submittedName>
</protein>
<feature type="domain" description="Secretion system C-terminal sorting" evidence="9">
    <location>
        <begin position="466"/>
        <end position="535"/>
    </location>
</feature>
<evidence type="ECO:0000256" key="2">
    <source>
        <dbReference type="ARBA" id="ARBA00022670"/>
    </source>
</evidence>
<dbReference type="RefSeq" id="WP_379861217.1">
    <property type="nucleotide sequence ID" value="NZ_JBHMFC010000038.1"/>
</dbReference>
<proteinExistence type="inferred from homology"/>
<comment type="similarity">
    <text evidence="1 6 7">Belongs to the peptidase S8 family.</text>
</comment>
<evidence type="ECO:0000256" key="3">
    <source>
        <dbReference type="ARBA" id="ARBA00022729"/>
    </source>
</evidence>
<evidence type="ECO:0000256" key="1">
    <source>
        <dbReference type="ARBA" id="ARBA00011073"/>
    </source>
</evidence>
<dbReference type="PANTHER" id="PTHR43806:SF67">
    <property type="entry name" value="EGF-LIKE DOMAIN-CONTAINING PROTEIN"/>
    <property type="match status" value="1"/>
</dbReference>
<feature type="active site" description="Charge relay system" evidence="6">
    <location>
        <position position="176"/>
    </location>
</feature>
<evidence type="ECO:0000313" key="10">
    <source>
        <dbReference type="EMBL" id="MFB9056997.1"/>
    </source>
</evidence>
<dbReference type="SUPFAM" id="SSF52743">
    <property type="entry name" value="Subtilisin-like"/>
    <property type="match status" value="1"/>
</dbReference>
<accession>A0ABV5FC19</accession>
<reference evidence="10 11" key="1">
    <citation type="submission" date="2024-09" db="EMBL/GenBank/DDBJ databases">
        <authorList>
            <person name="Sun Q."/>
            <person name="Mori K."/>
        </authorList>
    </citation>
    <scope>NUCLEOTIDE SEQUENCE [LARGE SCALE GENOMIC DNA]</scope>
    <source>
        <strain evidence="10 11">CECT 8622</strain>
    </source>
</reference>
<evidence type="ECO:0000259" key="9">
    <source>
        <dbReference type="Pfam" id="PF18962"/>
    </source>
</evidence>
<dbReference type="InterPro" id="IPR000209">
    <property type="entry name" value="Peptidase_S8/S53_dom"/>
</dbReference>
<gene>
    <name evidence="10" type="ORF">ACFFU9_09615</name>
</gene>
<dbReference type="Pfam" id="PF18962">
    <property type="entry name" value="Por_Secre_tail"/>
    <property type="match status" value="1"/>
</dbReference>
<comment type="caution">
    <text evidence="10">The sequence shown here is derived from an EMBL/GenBank/DDBJ whole genome shotgun (WGS) entry which is preliminary data.</text>
</comment>
<dbReference type="CDD" id="cd07493">
    <property type="entry name" value="Peptidases_S8_9"/>
    <property type="match status" value="1"/>
</dbReference>
<name>A0ABV5FC19_9FLAO</name>
<evidence type="ECO:0000313" key="11">
    <source>
        <dbReference type="Proteomes" id="UP001589585"/>
    </source>
</evidence>
<dbReference type="NCBIfam" id="TIGR04183">
    <property type="entry name" value="Por_Secre_tail"/>
    <property type="match status" value="1"/>
</dbReference>
<dbReference type="PROSITE" id="PS51892">
    <property type="entry name" value="SUBTILASE"/>
    <property type="match status" value="1"/>
</dbReference>
<dbReference type="Pfam" id="PF00082">
    <property type="entry name" value="Peptidase_S8"/>
    <property type="match status" value="1"/>
</dbReference>
<dbReference type="Proteomes" id="UP001589585">
    <property type="component" value="Unassembled WGS sequence"/>
</dbReference>
<keyword evidence="3" id="KW-0732">Signal</keyword>
<dbReference type="InterPro" id="IPR050131">
    <property type="entry name" value="Peptidase_S8_subtilisin-like"/>
</dbReference>
<feature type="active site" description="Charge relay system" evidence="6">
    <location>
        <position position="394"/>
    </location>
</feature>
<keyword evidence="4 6" id="KW-0378">Hydrolase</keyword>
<dbReference type="InterPro" id="IPR017317">
    <property type="entry name" value="Pept_S8_subtilisin_bacteroid-2"/>
</dbReference>